<accession>A0ABV8KNF9</accession>
<comment type="caution">
    <text evidence="4">The sequence shown here is derived from an EMBL/GenBank/DDBJ whole genome shotgun (WGS) entry which is preliminary data.</text>
</comment>
<feature type="compositionally biased region" description="Basic and acidic residues" evidence="2">
    <location>
        <begin position="82"/>
        <end position="91"/>
    </location>
</feature>
<name>A0ABV8KNF9_9ACTN</name>
<reference evidence="5" key="1">
    <citation type="journal article" date="2019" name="Int. J. Syst. Evol. Microbiol.">
        <title>The Global Catalogue of Microorganisms (GCM) 10K type strain sequencing project: providing services to taxonomists for standard genome sequencing and annotation.</title>
        <authorList>
            <consortium name="The Broad Institute Genomics Platform"/>
            <consortium name="The Broad Institute Genome Sequencing Center for Infectious Disease"/>
            <person name="Wu L."/>
            <person name="Ma J."/>
        </authorList>
    </citation>
    <scope>NUCLEOTIDE SEQUENCE [LARGE SCALE GENOMIC DNA]</scope>
    <source>
        <strain evidence="5">2902at01</strain>
    </source>
</reference>
<dbReference type="PANTHER" id="PTHR15462">
    <property type="entry name" value="SERINE PROTEASE"/>
    <property type="match status" value="1"/>
</dbReference>
<evidence type="ECO:0000256" key="2">
    <source>
        <dbReference type="SAM" id="MobiDB-lite"/>
    </source>
</evidence>
<feature type="region of interest" description="Disordered" evidence="2">
    <location>
        <begin position="82"/>
        <end position="146"/>
    </location>
</feature>
<keyword evidence="5" id="KW-1185">Reference proteome</keyword>
<gene>
    <name evidence="4" type="ORF">ACFOX0_16745</name>
</gene>
<evidence type="ECO:0000256" key="3">
    <source>
        <dbReference type="SAM" id="SignalP"/>
    </source>
</evidence>
<protein>
    <recommendedName>
        <fullName evidence="6">V8-like Glu-specific endopeptidase</fullName>
    </recommendedName>
</protein>
<sequence>MKLSKRLAVLTMATAMVSTALVTGAVSTAQATTTGGVSTAQATTDASLTSGTARLSADVASTVKGSGVEAQQQALAAYWSPERMKSAHPDSELPSVKRAAAAAHPSAASGTATQGSQGPATSIPAAPPVTQPKATAGSDASTAGSDASTDSFYPNYPVGHPVARTNGKVFFTSLGLNYVCSGAIVNTEGKSTVWTAGHCVSDGGQWNTNWIFVPNYASGSAPYGSWSASALWTTSAWFYNNNDFANDVGAAIMYRNSAGYRITDYLGGQGIAWNYAVGQYAYAFGYPQASPYSGCCLVEATGTAPSGGTNIIYMANDMTGGASGGPWLISFDGNWGYINGHNDFKYTNQPQYMYSPYYGNQVSSLYNQVRNISS</sequence>
<evidence type="ECO:0000256" key="1">
    <source>
        <dbReference type="ARBA" id="ARBA00022729"/>
    </source>
</evidence>
<dbReference type="Proteomes" id="UP001595868">
    <property type="component" value="Unassembled WGS sequence"/>
</dbReference>
<feature type="signal peptide" evidence="3">
    <location>
        <begin position="1"/>
        <end position="31"/>
    </location>
</feature>
<dbReference type="RefSeq" id="WP_377546629.1">
    <property type="nucleotide sequence ID" value="NZ_JBHSBN010000010.1"/>
</dbReference>
<dbReference type="SUPFAM" id="SSF50494">
    <property type="entry name" value="Trypsin-like serine proteases"/>
    <property type="match status" value="1"/>
</dbReference>
<feature type="compositionally biased region" description="Low complexity" evidence="2">
    <location>
        <begin position="99"/>
        <end position="113"/>
    </location>
</feature>
<feature type="compositionally biased region" description="Low complexity" evidence="2">
    <location>
        <begin position="134"/>
        <end position="146"/>
    </location>
</feature>
<feature type="chain" id="PRO_5045691721" description="V8-like Glu-specific endopeptidase" evidence="3">
    <location>
        <begin position="32"/>
        <end position="374"/>
    </location>
</feature>
<proteinExistence type="predicted"/>
<evidence type="ECO:0000313" key="4">
    <source>
        <dbReference type="EMBL" id="MFC4107564.1"/>
    </source>
</evidence>
<dbReference type="InterPro" id="IPR009003">
    <property type="entry name" value="Peptidase_S1_PA"/>
</dbReference>
<dbReference type="InterPro" id="IPR043504">
    <property type="entry name" value="Peptidase_S1_PA_chymotrypsin"/>
</dbReference>
<evidence type="ECO:0000313" key="5">
    <source>
        <dbReference type="Proteomes" id="UP001595868"/>
    </source>
</evidence>
<keyword evidence="1 3" id="KW-0732">Signal</keyword>
<organism evidence="4 5">
    <name type="scientific">Micromonospora zhanjiangensis</name>
    <dbReference type="NCBI Taxonomy" id="1522057"/>
    <lineage>
        <taxon>Bacteria</taxon>
        <taxon>Bacillati</taxon>
        <taxon>Actinomycetota</taxon>
        <taxon>Actinomycetes</taxon>
        <taxon>Micromonosporales</taxon>
        <taxon>Micromonosporaceae</taxon>
        <taxon>Micromonospora</taxon>
    </lineage>
</organism>
<dbReference type="InterPro" id="IPR050966">
    <property type="entry name" value="Glutamyl_endopeptidase"/>
</dbReference>
<evidence type="ECO:0008006" key="6">
    <source>
        <dbReference type="Google" id="ProtNLM"/>
    </source>
</evidence>
<dbReference type="PANTHER" id="PTHR15462:SF8">
    <property type="entry name" value="SERINE PROTEASE"/>
    <property type="match status" value="1"/>
</dbReference>
<dbReference type="EMBL" id="JBHSBN010000010">
    <property type="protein sequence ID" value="MFC4107564.1"/>
    <property type="molecule type" value="Genomic_DNA"/>
</dbReference>
<dbReference type="Gene3D" id="2.40.10.10">
    <property type="entry name" value="Trypsin-like serine proteases"/>
    <property type="match status" value="2"/>
</dbReference>